<reference evidence="2 3" key="1">
    <citation type="submission" date="2019-02" db="EMBL/GenBank/DDBJ databases">
        <title>Deep-cultivation of Planctomycetes and their phenomic and genomic characterization uncovers novel biology.</title>
        <authorList>
            <person name="Wiegand S."/>
            <person name="Jogler M."/>
            <person name="Boedeker C."/>
            <person name="Pinto D."/>
            <person name="Vollmers J."/>
            <person name="Rivas-Marin E."/>
            <person name="Kohn T."/>
            <person name="Peeters S.H."/>
            <person name="Heuer A."/>
            <person name="Rast P."/>
            <person name="Oberbeckmann S."/>
            <person name="Bunk B."/>
            <person name="Jeske O."/>
            <person name="Meyerdierks A."/>
            <person name="Storesund J.E."/>
            <person name="Kallscheuer N."/>
            <person name="Luecker S."/>
            <person name="Lage O.M."/>
            <person name="Pohl T."/>
            <person name="Merkel B.J."/>
            <person name="Hornburger P."/>
            <person name="Mueller R.-W."/>
            <person name="Bruemmer F."/>
            <person name="Labrenz M."/>
            <person name="Spormann A.M."/>
            <person name="Op den Camp H."/>
            <person name="Overmann J."/>
            <person name="Amann R."/>
            <person name="Jetten M.S.M."/>
            <person name="Mascher T."/>
            <person name="Medema M.H."/>
            <person name="Devos D.P."/>
            <person name="Kaster A.-K."/>
            <person name="Ovreas L."/>
            <person name="Rohde M."/>
            <person name="Galperin M.Y."/>
            <person name="Jogler C."/>
        </authorList>
    </citation>
    <scope>NUCLEOTIDE SEQUENCE [LARGE SCALE GENOMIC DNA]</scope>
    <source>
        <strain evidence="2 3">Spa11</strain>
    </source>
</reference>
<keyword evidence="1" id="KW-0472">Membrane</keyword>
<dbReference type="RefSeq" id="WP_145107358.1">
    <property type="nucleotide sequence ID" value="NZ_CP036349.1"/>
</dbReference>
<dbReference type="EMBL" id="CP036349">
    <property type="protein sequence ID" value="QDV72448.1"/>
    <property type="molecule type" value="Genomic_DNA"/>
</dbReference>
<sequence length="131" mass="14316">MFRHFRPPNFALACYTLPFLAALLVGPWLIYATGDAPWYLFAAMLVGVCALLMWFGFRPAGYVFGAAMGLFATVGVIALLFGEVEIRLIVKTLLYAHAAYEAFAWARRANDTVQELPSNDGPAPSSVVVNP</sequence>
<accession>A0A518K3S8</accession>
<feature type="transmembrane region" description="Helical" evidence="1">
    <location>
        <begin position="36"/>
        <end position="55"/>
    </location>
</feature>
<keyword evidence="3" id="KW-1185">Reference proteome</keyword>
<feature type="transmembrane region" description="Helical" evidence="1">
    <location>
        <begin position="62"/>
        <end position="82"/>
    </location>
</feature>
<dbReference type="Proteomes" id="UP000316426">
    <property type="component" value="Chromosome"/>
</dbReference>
<keyword evidence="1" id="KW-0812">Transmembrane</keyword>
<evidence type="ECO:0000313" key="3">
    <source>
        <dbReference type="Proteomes" id="UP000316426"/>
    </source>
</evidence>
<dbReference type="AlphaFoldDB" id="A0A518K3S8"/>
<dbReference type="KEGG" id="bmei:Spa11_06250"/>
<protein>
    <submittedName>
        <fullName evidence="2">Uncharacterized protein</fullName>
    </submittedName>
</protein>
<keyword evidence="1" id="KW-1133">Transmembrane helix</keyword>
<evidence type="ECO:0000256" key="1">
    <source>
        <dbReference type="SAM" id="Phobius"/>
    </source>
</evidence>
<feature type="transmembrane region" description="Helical" evidence="1">
    <location>
        <begin position="12"/>
        <end position="30"/>
    </location>
</feature>
<evidence type="ECO:0000313" key="2">
    <source>
        <dbReference type="EMBL" id="QDV72448.1"/>
    </source>
</evidence>
<gene>
    <name evidence="2" type="ORF">Spa11_06250</name>
</gene>
<organism evidence="2 3">
    <name type="scientific">Botrimarina mediterranea</name>
    <dbReference type="NCBI Taxonomy" id="2528022"/>
    <lineage>
        <taxon>Bacteria</taxon>
        <taxon>Pseudomonadati</taxon>
        <taxon>Planctomycetota</taxon>
        <taxon>Planctomycetia</taxon>
        <taxon>Pirellulales</taxon>
        <taxon>Lacipirellulaceae</taxon>
        <taxon>Botrimarina</taxon>
    </lineage>
</organism>
<name>A0A518K3S8_9BACT</name>
<proteinExistence type="predicted"/>